<evidence type="ECO:0000256" key="3">
    <source>
        <dbReference type="ARBA" id="ARBA00022821"/>
    </source>
</evidence>
<dbReference type="InterPro" id="IPR038005">
    <property type="entry name" value="RX-like_CC"/>
</dbReference>
<protein>
    <recommendedName>
        <fullName evidence="5">Disease resistance N-terminal domain-containing protein</fullName>
    </recommendedName>
</protein>
<evidence type="ECO:0000256" key="1">
    <source>
        <dbReference type="ARBA" id="ARBA00022737"/>
    </source>
</evidence>
<evidence type="ECO:0000313" key="6">
    <source>
        <dbReference type="EMBL" id="KAJ4826505.1"/>
    </source>
</evidence>
<accession>A0A9Q0F936</accession>
<dbReference type="PANTHER" id="PTHR19338">
    <property type="entry name" value="TRANSLOCASE OF INNER MITOCHONDRIAL MEMBRANE 13 HOMOLOG"/>
    <property type="match status" value="1"/>
</dbReference>
<comment type="caution">
    <text evidence="6">The sequence shown here is derived from an EMBL/GenBank/DDBJ whole genome shotgun (WGS) entry which is preliminary data.</text>
</comment>
<dbReference type="GO" id="GO:0000166">
    <property type="term" value="F:nucleotide binding"/>
    <property type="evidence" value="ECO:0007669"/>
    <property type="project" value="UniProtKB-KW"/>
</dbReference>
<feature type="domain" description="Disease resistance N-terminal" evidence="5">
    <location>
        <begin position="65"/>
        <end position="149"/>
    </location>
</feature>
<dbReference type="InterPro" id="IPR041118">
    <property type="entry name" value="Rx_N"/>
</dbReference>
<reference evidence="6" key="1">
    <citation type="submission" date="2022-02" db="EMBL/GenBank/DDBJ databases">
        <authorList>
            <person name="Henning P.M."/>
            <person name="McCubbin A.G."/>
            <person name="Shore J.S."/>
        </authorList>
    </citation>
    <scope>NUCLEOTIDE SEQUENCE</scope>
    <source>
        <strain evidence="6">F60SS</strain>
        <tissue evidence="6">Leaves</tissue>
    </source>
</reference>
<evidence type="ECO:0000313" key="7">
    <source>
        <dbReference type="Proteomes" id="UP001141552"/>
    </source>
</evidence>
<evidence type="ECO:0000259" key="5">
    <source>
        <dbReference type="Pfam" id="PF18052"/>
    </source>
</evidence>
<dbReference type="AlphaFoldDB" id="A0A9Q0F936"/>
<keyword evidence="2" id="KW-0547">Nucleotide-binding</keyword>
<feature type="region of interest" description="Disordered" evidence="4">
    <location>
        <begin position="16"/>
        <end position="50"/>
    </location>
</feature>
<organism evidence="6 7">
    <name type="scientific">Turnera subulata</name>
    <dbReference type="NCBI Taxonomy" id="218843"/>
    <lineage>
        <taxon>Eukaryota</taxon>
        <taxon>Viridiplantae</taxon>
        <taxon>Streptophyta</taxon>
        <taxon>Embryophyta</taxon>
        <taxon>Tracheophyta</taxon>
        <taxon>Spermatophyta</taxon>
        <taxon>Magnoliopsida</taxon>
        <taxon>eudicotyledons</taxon>
        <taxon>Gunneridae</taxon>
        <taxon>Pentapetalae</taxon>
        <taxon>rosids</taxon>
        <taxon>fabids</taxon>
        <taxon>Malpighiales</taxon>
        <taxon>Passifloraceae</taxon>
        <taxon>Turnera</taxon>
    </lineage>
</organism>
<evidence type="ECO:0000256" key="2">
    <source>
        <dbReference type="ARBA" id="ARBA00022741"/>
    </source>
</evidence>
<name>A0A9Q0F936_9ROSI</name>
<dbReference type="Pfam" id="PF18052">
    <property type="entry name" value="Rx_N"/>
    <property type="match status" value="1"/>
</dbReference>
<dbReference type="EMBL" id="JAKUCV010006649">
    <property type="protein sequence ID" value="KAJ4826505.1"/>
    <property type="molecule type" value="Genomic_DNA"/>
</dbReference>
<keyword evidence="1" id="KW-0677">Repeat</keyword>
<dbReference type="GO" id="GO:0006952">
    <property type="term" value="P:defense response"/>
    <property type="evidence" value="ECO:0007669"/>
    <property type="project" value="UniProtKB-KW"/>
</dbReference>
<gene>
    <name evidence="6" type="ORF">Tsubulata_024823</name>
</gene>
<dbReference type="OrthoDB" id="1933539at2759"/>
<feature type="non-terminal residue" evidence="6">
    <location>
        <position position="153"/>
    </location>
</feature>
<dbReference type="Proteomes" id="UP001141552">
    <property type="component" value="Unassembled WGS sequence"/>
</dbReference>
<keyword evidence="7" id="KW-1185">Reference proteome</keyword>
<sequence length="153" mass="16527">MPLRVDREDLHVAIGDLGRAGGGGGGSGSGGVTGGEGEGRGGGRFGRRACGEKKPKMAEMILTFVVEDLLKKLASLALEKISLARGLKGKLQKLNNSMTFIRAVLHDAMERQAREESVKVWLQKLRDVAYEAEDVLDEFGYEVLRQEVEGSTP</sequence>
<keyword evidence="3" id="KW-0611">Plant defense</keyword>
<feature type="compositionally biased region" description="Gly residues" evidence="4">
    <location>
        <begin position="18"/>
        <end position="44"/>
    </location>
</feature>
<dbReference type="Gene3D" id="1.20.5.4130">
    <property type="match status" value="1"/>
</dbReference>
<proteinExistence type="predicted"/>
<dbReference type="PANTHER" id="PTHR19338:SF73">
    <property type="entry name" value="DISEASE RESISTANCE PROTEIN RGA2-LIKE"/>
    <property type="match status" value="1"/>
</dbReference>
<dbReference type="CDD" id="cd14798">
    <property type="entry name" value="RX-CC_like"/>
    <property type="match status" value="1"/>
</dbReference>
<evidence type="ECO:0000256" key="4">
    <source>
        <dbReference type="SAM" id="MobiDB-lite"/>
    </source>
</evidence>
<reference evidence="6" key="2">
    <citation type="journal article" date="2023" name="Plants (Basel)">
        <title>Annotation of the Turnera subulata (Passifloraceae) Draft Genome Reveals the S-Locus Evolved after the Divergence of Turneroideae from Passifloroideae in a Stepwise Manner.</title>
        <authorList>
            <person name="Henning P.M."/>
            <person name="Roalson E.H."/>
            <person name="Mir W."/>
            <person name="McCubbin A.G."/>
            <person name="Shore J.S."/>
        </authorList>
    </citation>
    <scope>NUCLEOTIDE SEQUENCE</scope>
    <source>
        <strain evidence="6">F60SS</strain>
    </source>
</reference>